<name>A0ABU3RZ50_9MICO</name>
<feature type="transmembrane region" description="Helical" evidence="2">
    <location>
        <begin position="62"/>
        <end position="81"/>
    </location>
</feature>
<dbReference type="Proteomes" id="UP001256673">
    <property type="component" value="Unassembled WGS sequence"/>
</dbReference>
<feature type="transmembrane region" description="Helical" evidence="2">
    <location>
        <begin position="20"/>
        <end position="42"/>
    </location>
</feature>
<dbReference type="EMBL" id="JAWDIU010000005">
    <property type="protein sequence ID" value="MDU0327845.1"/>
    <property type="molecule type" value="Genomic_DNA"/>
</dbReference>
<keyword evidence="2" id="KW-0472">Membrane</keyword>
<evidence type="ECO:0000256" key="1">
    <source>
        <dbReference type="SAM" id="MobiDB-lite"/>
    </source>
</evidence>
<comment type="caution">
    <text evidence="3">The sequence shown here is derived from an EMBL/GenBank/DDBJ whole genome shotgun (WGS) entry which is preliminary data.</text>
</comment>
<organism evidence="3 4">
    <name type="scientific">Microbacterium algihabitans</name>
    <dbReference type="NCBI Taxonomy" id="3075992"/>
    <lineage>
        <taxon>Bacteria</taxon>
        <taxon>Bacillati</taxon>
        <taxon>Actinomycetota</taxon>
        <taxon>Actinomycetes</taxon>
        <taxon>Micrococcales</taxon>
        <taxon>Microbacteriaceae</taxon>
        <taxon>Microbacterium</taxon>
    </lineage>
</organism>
<proteinExistence type="predicted"/>
<keyword evidence="2" id="KW-0812">Transmembrane</keyword>
<reference evidence="3 4" key="1">
    <citation type="submission" date="2023-09" db="EMBL/GenBank/DDBJ databases">
        <title>Microbacterium fusihabitans sp. nov., Microbacterium phycihabitans sp. nov., and Microbacterium cervinum sp. nov., isolated from dried seaweeds of beach.</title>
        <authorList>
            <person name="Lee S.D."/>
        </authorList>
    </citation>
    <scope>NUCLEOTIDE SEQUENCE [LARGE SCALE GENOMIC DNA]</scope>
    <source>
        <strain evidence="3 4">KSW2-21</strain>
    </source>
</reference>
<keyword evidence="2" id="KW-1133">Transmembrane helix</keyword>
<evidence type="ECO:0000313" key="3">
    <source>
        <dbReference type="EMBL" id="MDU0327845.1"/>
    </source>
</evidence>
<feature type="transmembrane region" description="Helical" evidence="2">
    <location>
        <begin position="88"/>
        <end position="112"/>
    </location>
</feature>
<dbReference type="RefSeq" id="WP_316001759.1">
    <property type="nucleotide sequence ID" value="NZ_JAWDIU010000005.1"/>
</dbReference>
<evidence type="ECO:0000313" key="4">
    <source>
        <dbReference type="Proteomes" id="UP001256673"/>
    </source>
</evidence>
<feature type="compositionally biased region" description="Pro residues" evidence="1">
    <location>
        <begin position="216"/>
        <end position="226"/>
    </location>
</feature>
<sequence>MTDDPASPPHAASVSRSRRLVILVAAVLLVVSIGVIVGVRAVSGQGDDTTEVLVGSWDGRQITFVSVLASTVVFFVLVCAIPARRWWLAVFLPLRFLAFCAILPAGFLAAVVSENTIVPLMANGCSTGYVVRESTPWRHTTIDILRPDGFVATAVDSELRRGGEHPFAEGDYRVDMDGDTLRVRTYPSGTPSFALPVVLDMGEQCGPTFGRESPSTAPPTTAPPLPDSDEGPAPAPVSDSRDDIARMVQLTIDAAEAPVTDTEGVPVTAPAASDLPCDGTTAYDLAIRTDDNAASYAAILDAWTAEGYAEDRAMQEDLRDNGVVRLSARDRSSIDGLMHFSLTADCRVP</sequence>
<keyword evidence="4" id="KW-1185">Reference proteome</keyword>
<evidence type="ECO:0000256" key="2">
    <source>
        <dbReference type="SAM" id="Phobius"/>
    </source>
</evidence>
<gene>
    <name evidence="3" type="ORF">RWH43_13860</name>
</gene>
<feature type="region of interest" description="Disordered" evidence="1">
    <location>
        <begin position="204"/>
        <end position="239"/>
    </location>
</feature>
<protein>
    <submittedName>
        <fullName evidence="3">Uncharacterized protein</fullName>
    </submittedName>
</protein>
<accession>A0ABU3RZ50</accession>